<dbReference type="Proteomes" id="UP000265520">
    <property type="component" value="Unassembled WGS sequence"/>
</dbReference>
<evidence type="ECO:0000313" key="1">
    <source>
        <dbReference type="EMBL" id="MCI36357.1"/>
    </source>
</evidence>
<evidence type="ECO:0000313" key="2">
    <source>
        <dbReference type="Proteomes" id="UP000265520"/>
    </source>
</evidence>
<dbReference type="EMBL" id="LXQA010233014">
    <property type="protein sequence ID" value="MCI36357.1"/>
    <property type="molecule type" value="Genomic_DNA"/>
</dbReference>
<keyword evidence="2" id="KW-1185">Reference proteome</keyword>
<comment type="caution">
    <text evidence="1">The sequence shown here is derived from an EMBL/GenBank/DDBJ whole genome shotgun (WGS) entry which is preliminary data.</text>
</comment>
<organism evidence="1 2">
    <name type="scientific">Trifolium medium</name>
    <dbReference type="NCBI Taxonomy" id="97028"/>
    <lineage>
        <taxon>Eukaryota</taxon>
        <taxon>Viridiplantae</taxon>
        <taxon>Streptophyta</taxon>
        <taxon>Embryophyta</taxon>
        <taxon>Tracheophyta</taxon>
        <taxon>Spermatophyta</taxon>
        <taxon>Magnoliopsida</taxon>
        <taxon>eudicotyledons</taxon>
        <taxon>Gunneridae</taxon>
        <taxon>Pentapetalae</taxon>
        <taxon>rosids</taxon>
        <taxon>fabids</taxon>
        <taxon>Fabales</taxon>
        <taxon>Fabaceae</taxon>
        <taxon>Papilionoideae</taxon>
        <taxon>50 kb inversion clade</taxon>
        <taxon>NPAAA clade</taxon>
        <taxon>Hologalegina</taxon>
        <taxon>IRL clade</taxon>
        <taxon>Trifolieae</taxon>
        <taxon>Trifolium</taxon>
    </lineage>
</organism>
<name>A0A392RJF9_9FABA</name>
<accession>A0A392RJF9</accession>
<reference evidence="1 2" key="1">
    <citation type="journal article" date="2018" name="Front. Plant Sci.">
        <title>Red Clover (Trifolium pratense) and Zigzag Clover (T. medium) - A Picture of Genomic Similarities and Differences.</title>
        <authorList>
            <person name="Dluhosova J."/>
            <person name="Istvanek J."/>
            <person name="Nedelnik J."/>
            <person name="Repkova J."/>
        </authorList>
    </citation>
    <scope>NUCLEOTIDE SEQUENCE [LARGE SCALE GENOMIC DNA]</scope>
    <source>
        <strain evidence="2">cv. 10/8</strain>
        <tissue evidence="1">Leaf</tissue>
    </source>
</reference>
<dbReference type="AlphaFoldDB" id="A0A392RJF9"/>
<feature type="non-terminal residue" evidence="1">
    <location>
        <position position="1"/>
    </location>
</feature>
<sequence>KEGGKLRFPQTAPLILHVDQSRLMARTVVEQSTGGGVVPADTPMPKSIQRAEIQVLELG</sequence>
<proteinExistence type="predicted"/>
<protein>
    <submittedName>
        <fullName evidence="1">Uncharacterized protein</fullName>
    </submittedName>
</protein>